<dbReference type="Gramene" id="Ma08_t12850.1">
    <property type="protein sequence ID" value="Ma08_p12850.1"/>
    <property type="gene ID" value="Ma08_g12850"/>
</dbReference>
<feature type="region of interest" description="Disordered" evidence="1">
    <location>
        <begin position="1"/>
        <end position="32"/>
    </location>
</feature>
<dbReference type="InParanoid" id="A0A804K5Z5"/>
<evidence type="ECO:0000313" key="2">
    <source>
        <dbReference type="EnsemblPlants" id="Ma08_p12850.1"/>
    </source>
</evidence>
<dbReference type="AlphaFoldDB" id="A0A804K5Z5"/>
<dbReference type="EnsemblPlants" id="Ma08_t12850.1">
    <property type="protein sequence ID" value="Ma08_p12850.1"/>
    <property type="gene ID" value="Ma08_g12850"/>
</dbReference>
<evidence type="ECO:0000256" key="1">
    <source>
        <dbReference type="SAM" id="MobiDB-lite"/>
    </source>
</evidence>
<name>A0A804K5Z5_MUSAM</name>
<reference evidence="2" key="1">
    <citation type="submission" date="2021-05" db="UniProtKB">
        <authorList>
            <consortium name="EnsemblPlants"/>
        </authorList>
    </citation>
    <scope>IDENTIFICATION</scope>
    <source>
        <strain evidence="2">subsp. malaccensis</strain>
    </source>
</reference>
<protein>
    <submittedName>
        <fullName evidence="2">Uncharacterized protein</fullName>
    </submittedName>
</protein>
<dbReference type="Proteomes" id="UP000012960">
    <property type="component" value="Unplaced"/>
</dbReference>
<accession>A0A804K5Z5</accession>
<evidence type="ECO:0000313" key="3">
    <source>
        <dbReference type="Proteomes" id="UP000012960"/>
    </source>
</evidence>
<sequence>MHVTGSTTAIGGGGGGGRRRGRGYFDEYDEQK</sequence>
<proteinExistence type="predicted"/>
<keyword evidence="3" id="KW-1185">Reference proteome</keyword>
<organism evidence="2 3">
    <name type="scientific">Musa acuminata subsp. malaccensis</name>
    <name type="common">Wild banana</name>
    <name type="synonym">Musa malaccensis</name>
    <dbReference type="NCBI Taxonomy" id="214687"/>
    <lineage>
        <taxon>Eukaryota</taxon>
        <taxon>Viridiplantae</taxon>
        <taxon>Streptophyta</taxon>
        <taxon>Embryophyta</taxon>
        <taxon>Tracheophyta</taxon>
        <taxon>Spermatophyta</taxon>
        <taxon>Magnoliopsida</taxon>
        <taxon>Liliopsida</taxon>
        <taxon>Zingiberales</taxon>
        <taxon>Musaceae</taxon>
        <taxon>Musa</taxon>
    </lineage>
</organism>